<proteinExistence type="predicted"/>
<name>A0A6J4V8H8_9BACT</name>
<feature type="compositionally biased region" description="Basic residues" evidence="1">
    <location>
        <begin position="214"/>
        <end position="227"/>
    </location>
</feature>
<dbReference type="EMBL" id="CADCWK010000283">
    <property type="protein sequence ID" value="CAA9570227.1"/>
    <property type="molecule type" value="Genomic_DNA"/>
</dbReference>
<reference evidence="2" key="1">
    <citation type="submission" date="2020-02" db="EMBL/GenBank/DDBJ databases">
        <authorList>
            <person name="Meier V. D."/>
        </authorList>
    </citation>
    <scope>NUCLEOTIDE SEQUENCE</scope>
    <source>
        <strain evidence="2">AVDCRST_MAG33</strain>
    </source>
</reference>
<feature type="non-terminal residue" evidence="2">
    <location>
        <position position="1"/>
    </location>
</feature>
<feature type="compositionally biased region" description="Basic residues" evidence="1">
    <location>
        <begin position="58"/>
        <end position="73"/>
    </location>
</feature>
<dbReference type="AlphaFoldDB" id="A0A6J4V8H8"/>
<accession>A0A6J4V8H8</accession>
<sequence>DQPSERRASRPPVRREQVVRRTARPAGHRSGDRPRRGRRRHRSLGLGQVDPVPCHQPARAHRQGRDHHRRRATARGGQGVGPAAGRRRHGVPELQPLRPQDRARERRARAGQGAQEVQGRRGEAGPRAPGARGRDEPGRQVPGAALRRSAAARGHRPRPGHGAQGDALRRAHLRAGPRDDQRGPRRHGGPREGRHDHGRRHPRDGLRPPGGQPRRLHGRRPRRRGRRTGNLLHQPGVRPGQGLPLQDPHPL</sequence>
<evidence type="ECO:0000313" key="2">
    <source>
        <dbReference type="EMBL" id="CAA9570227.1"/>
    </source>
</evidence>
<feature type="compositionally biased region" description="Basic and acidic residues" evidence="1">
    <location>
        <begin position="176"/>
        <end position="195"/>
    </location>
</feature>
<feature type="compositionally biased region" description="Basic and acidic residues" evidence="1">
    <location>
        <begin position="1"/>
        <end position="19"/>
    </location>
</feature>
<evidence type="ECO:0000256" key="1">
    <source>
        <dbReference type="SAM" id="MobiDB-lite"/>
    </source>
</evidence>
<protein>
    <submittedName>
        <fullName evidence="2">ABC transporter, ATP-binding protein (Cluster 3, basic aa/glutamine/opines)</fullName>
    </submittedName>
</protein>
<gene>
    <name evidence="2" type="ORF">AVDCRST_MAG33-2449</name>
</gene>
<feature type="non-terminal residue" evidence="2">
    <location>
        <position position="251"/>
    </location>
</feature>
<organism evidence="2">
    <name type="scientific">uncultured Thermomicrobiales bacterium</name>
    <dbReference type="NCBI Taxonomy" id="1645740"/>
    <lineage>
        <taxon>Bacteria</taxon>
        <taxon>Pseudomonadati</taxon>
        <taxon>Thermomicrobiota</taxon>
        <taxon>Thermomicrobia</taxon>
        <taxon>Thermomicrobiales</taxon>
        <taxon>environmental samples</taxon>
    </lineage>
</organism>
<dbReference type="GO" id="GO:0005524">
    <property type="term" value="F:ATP binding"/>
    <property type="evidence" value="ECO:0007669"/>
    <property type="project" value="UniProtKB-KW"/>
</dbReference>
<feature type="region of interest" description="Disordered" evidence="1">
    <location>
        <begin position="1"/>
        <end position="251"/>
    </location>
</feature>
<keyword evidence="2" id="KW-0547">Nucleotide-binding</keyword>
<keyword evidence="2" id="KW-0067">ATP-binding</keyword>